<dbReference type="Proteomes" id="UP000247973">
    <property type="component" value="Unassembled WGS sequence"/>
</dbReference>
<feature type="transmembrane region" description="Helical" evidence="1">
    <location>
        <begin position="44"/>
        <end position="60"/>
    </location>
</feature>
<feature type="transmembrane region" description="Helical" evidence="1">
    <location>
        <begin position="20"/>
        <end position="38"/>
    </location>
</feature>
<keyword evidence="1" id="KW-0472">Membrane</keyword>
<accession>A0A2V3PJY1</accession>
<evidence type="ECO:0000313" key="3">
    <source>
        <dbReference type="Proteomes" id="UP000247973"/>
    </source>
</evidence>
<sequence length="82" mass="9870">MRHVFTSKDHRAEDFSNSYAFSRTMLTCAIISSIVIIITYYDDWRAYLAIPVVIIFWYWAKQRGYYFAKEILQIYSKIENVK</sequence>
<organism evidence="2 3">
    <name type="scientific">Dysgonomonas alginatilytica</name>
    <dbReference type="NCBI Taxonomy" id="1605892"/>
    <lineage>
        <taxon>Bacteria</taxon>
        <taxon>Pseudomonadati</taxon>
        <taxon>Bacteroidota</taxon>
        <taxon>Bacteroidia</taxon>
        <taxon>Bacteroidales</taxon>
        <taxon>Dysgonomonadaceae</taxon>
        <taxon>Dysgonomonas</taxon>
    </lineage>
</organism>
<comment type="caution">
    <text evidence="2">The sequence shown here is derived from an EMBL/GenBank/DDBJ whole genome shotgun (WGS) entry which is preliminary data.</text>
</comment>
<evidence type="ECO:0000256" key="1">
    <source>
        <dbReference type="SAM" id="Phobius"/>
    </source>
</evidence>
<dbReference type="RefSeq" id="WP_110312169.1">
    <property type="nucleotide sequence ID" value="NZ_QICL01000031.1"/>
</dbReference>
<evidence type="ECO:0000313" key="2">
    <source>
        <dbReference type="EMBL" id="PXV60121.1"/>
    </source>
</evidence>
<keyword evidence="1" id="KW-0812">Transmembrane</keyword>
<name>A0A2V3PJY1_9BACT</name>
<dbReference type="OrthoDB" id="1083123at2"/>
<keyword evidence="3" id="KW-1185">Reference proteome</keyword>
<reference evidence="2 3" key="1">
    <citation type="submission" date="2018-03" db="EMBL/GenBank/DDBJ databases">
        <title>Genomic Encyclopedia of Archaeal and Bacterial Type Strains, Phase II (KMG-II): from individual species to whole genera.</title>
        <authorList>
            <person name="Goeker M."/>
        </authorList>
    </citation>
    <scope>NUCLEOTIDE SEQUENCE [LARGE SCALE GENOMIC DNA]</scope>
    <source>
        <strain evidence="2 3">DSM 100214</strain>
    </source>
</reference>
<dbReference type="EMBL" id="QICL01000031">
    <property type="protein sequence ID" value="PXV60121.1"/>
    <property type="molecule type" value="Genomic_DNA"/>
</dbReference>
<dbReference type="AlphaFoldDB" id="A0A2V3PJY1"/>
<protein>
    <submittedName>
        <fullName evidence="2">Uncharacterized protein</fullName>
    </submittedName>
</protein>
<keyword evidence="1" id="KW-1133">Transmembrane helix</keyword>
<proteinExistence type="predicted"/>
<gene>
    <name evidence="2" type="ORF">CLV62_13141</name>
</gene>